<proteinExistence type="predicted"/>
<feature type="transmembrane region" description="Helical" evidence="1">
    <location>
        <begin position="40"/>
        <end position="58"/>
    </location>
</feature>
<dbReference type="Proteomes" id="UP000291949">
    <property type="component" value="Unassembled WGS sequence"/>
</dbReference>
<evidence type="ECO:0000313" key="5">
    <source>
        <dbReference type="Proteomes" id="UP000291949"/>
    </source>
</evidence>
<sequence>MNKALINRSIKVTLIFMIIFFLLNYFTMKQPDIMSVVGRTLLATVAFFILYLVAFTILSSPERKMIYGTTIPIALIICILVGALFFTPQIGIISGLVIGIITGVIWELITRGNHGGK</sequence>
<accession>A0A7X9ZHX9</accession>
<evidence type="ECO:0000313" key="2">
    <source>
        <dbReference type="EMBL" id="NMK55173.1"/>
    </source>
</evidence>
<evidence type="ECO:0000313" key="4">
    <source>
        <dbReference type="EMBL" id="TBW76573.1"/>
    </source>
</evidence>
<evidence type="ECO:0000313" key="3">
    <source>
        <dbReference type="EMBL" id="NMK98503.1"/>
    </source>
</evidence>
<evidence type="ECO:0000313" key="7">
    <source>
        <dbReference type="Proteomes" id="UP000550736"/>
    </source>
</evidence>
<dbReference type="RefSeq" id="WP_023351271.1">
    <property type="nucleotide sequence ID" value="NZ_AP014956.1"/>
</dbReference>
<protein>
    <submittedName>
        <fullName evidence="3">Uncharacterized protein</fullName>
    </submittedName>
</protein>
<gene>
    <name evidence="4" type="ORF">EQ811_06805</name>
    <name evidence="3" type="ORF">HHM13_10565</name>
    <name evidence="2" type="ORF">HHM24_10635</name>
</gene>
<reference evidence="4 5" key="1">
    <citation type="journal article" date="2019" name="Sci. Transl. Med.">
        <title>Quorum sensing between bacterial species on the skin protects against epidermal injury in atopic dermatitis.</title>
        <authorList>
            <person name="Williams M.R."/>
        </authorList>
    </citation>
    <scope>NUCLEOTIDE SEQUENCE [LARGE SCALE GENOMIC DNA]</scope>
    <source>
        <strain evidence="4 5">H8</strain>
    </source>
</reference>
<dbReference type="Proteomes" id="UP000538955">
    <property type="component" value="Unassembled WGS sequence"/>
</dbReference>
<feature type="transmembrane region" description="Helical" evidence="1">
    <location>
        <begin position="65"/>
        <end position="86"/>
    </location>
</feature>
<dbReference type="Proteomes" id="UP000550736">
    <property type="component" value="Unassembled WGS sequence"/>
</dbReference>
<feature type="transmembrane region" description="Helical" evidence="1">
    <location>
        <begin position="12"/>
        <end position="28"/>
    </location>
</feature>
<evidence type="ECO:0000313" key="6">
    <source>
        <dbReference type="Proteomes" id="UP000538955"/>
    </source>
</evidence>
<dbReference type="EMBL" id="SCHC01000002">
    <property type="protein sequence ID" value="TBW76573.1"/>
    <property type="molecule type" value="Genomic_DNA"/>
</dbReference>
<keyword evidence="1" id="KW-0812">Transmembrane</keyword>
<name>A0A7X9ZHX9_STACP</name>
<keyword evidence="6" id="KW-1185">Reference proteome</keyword>
<comment type="caution">
    <text evidence="3">The sequence shown here is derived from an EMBL/GenBank/DDBJ whole genome shotgun (WGS) entry which is preliminary data.</text>
</comment>
<reference evidence="6 7" key="2">
    <citation type="submission" date="2020-04" db="EMBL/GenBank/DDBJ databases">
        <title>The Epidemiology and Molecular Characteristics of Linezolid-Resistant Staphylococcus capitis in Huashan Hospital, Shanghai.</title>
        <authorList>
            <person name="Ding L."/>
            <person name="Li P."/>
            <person name="Yang Y."/>
            <person name="Lin D."/>
            <person name="Xu X."/>
        </authorList>
    </citation>
    <scope>NUCLEOTIDE SEQUENCE [LARGE SCALE GENOMIC DNA]</scope>
    <source>
        <strain evidence="3 7">12-86</strain>
        <strain evidence="2 6">17-84</strain>
    </source>
</reference>
<dbReference type="EMBL" id="JABBLX010000044">
    <property type="protein sequence ID" value="NMK98503.1"/>
    <property type="molecule type" value="Genomic_DNA"/>
</dbReference>
<keyword evidence="1" id="KW-1133">Transmembrane helix</keyword>
<organism evidence="3 7">
    <name type="scientific">Staphylococcus capitis</name>
    <dbReference type="NCBI Taxonomy" id="29388"/>
    <lineage>
        <taxon>Bacteria</taxon>
        <taxon>Bacillati</taxon>
        <taxon>Bacillota</taxon>
        <taxon>Bacilli</taxon>
        <taxon>Bacillales</taxon>
        <taxon>Staphylococcaceae</taxon>
        <taxon>Staphylococcus</taxon>
    </lineage>
</organism>
<keyword evidence="1" id="KW-0472">Membrane</keyword>
<feature type="transmembrane region" description="Helical" evidence="1">
    <location>
        <begin position="92"/>
        <end position="109"/>
    </location>
</feature>
<evidence type="ECO:0000256" key="1">
    <source>
        <dbReference type="SAM" id="Phobius"/>
    </source>
</evidence>
<dbReference type="EMBL" id="JABBMI010000080">
    <property type="protein sequence ID" value="NMK55173.1"/>
    <property type="molecule type" value="Genomic_DNA"/>
</dbReference>
<dbReference type="AlphaFoldDB" id="A0A7X9ZHX9"/>